<feature type="domain" description="FYVE-type" evidence="14">
    <location>
        <begin position="666"/>
        <end position="726"/>
    </location>
</feature>
<feature type="domain" description="PH" evidence="12">
    <location>
        <begin position="532"/>
        <end position="631"/>
    </location>
</feature>
<sequence>MFELKKRRSLPLTCSGETEEFKRVAVRRKFKGHTDRDVCLSYSSRKTFDRLSRAGPKSKLEPEEDHERSPAKRSLHKPHVPPKPPHLQTPVKSGPQNDHGPKEDQDPNRGLNGFTNPSMNCYSPTPTRGSFSPAKTSQVFPYLTPTSTLGSQASADADIQNSSPKSEGRHTSKSDSPILRPLRTPSPVQGKMWTYTPSKISKSWLGINQLPKLGGQERSRPQSLSVPDLIVYMEENSLYPDKVCYPLQTDNTPDSEVLSQTETDENATHLSRKDSKGKANEQNAINGNYVQTQEAKIPAVTVPKFYCKWTEDVITDNDHKEATEETEKEEDICSSIAPVGPGVLFTSDRRSKSRAFPPEVVKNIFSNISSIFSFHSHFLLPDLEKCITHRSDCPGLGSVLLQHAPFMRMYADYVRNFDQSLDLVRTWTERSSAFRNIIREIQSMEQCGSLTLQHHMLEPVQRLPRYELLLRDYLKKLPEDHPDFQPAQKSLQTISMATVHSNSAIQKAEGMRKLLEVYEMVGEEEVVNPTNELLKEGRLVKLAARNTSAMERRLFLFNNFLLCCSPKFSLVGQRYTVRCRIGVDGMNVQPTTNEGHPFTFQVSGKEKIVELQASSQEERDEWIKVIQEAISIFQKKNETFRMAARELIVEEPMKELGRRAPKWIRDNEVTTCMKCKEPFNPLTRRRHHCRACGFVVCWKCSDNKVALEYDGNKLNKVCKSCFFILTGQRGERPRADSDTPLKPSLMSGFLNYGENPKTRQQTWTVLPKNDPSVLYLYAAPQDMKPQSTIPLLGYKLEKCSEEFQGQVCFCLRQSKITHTFFCDHTDLRERWLSALKTAILNATPALLSTDSCNYVCDASSSCSDDYVIIDNDTQSI</sequence>
<keyword evidence="8" id="KW-0862">Zinc</keyword>
<evidence type="ECO:0000313" key="15">
    <source>
        <dbReference type="EMBL" id="KAK7902001.1"/>
    </source>
</evidence>
<feature type="domain" description="DH" evidence="13">
    <location>
        <begin position="358"/>
        <end position="504"/>
    </location>
</feature>
<dbReference type="Pfam" id="PF01363">
    <property type="entry name" value="FYVE"/>
    <property type="match status" value="1"/>
</dbReference>
<name>A0AAW0NKA1_9GOBI</name>
<evidence type="ECO:0000256" key="9">
    <source>
        <dbReference type="ARBA" id="ARBA00023212"/>
    </source>
</evidence>
<dbReference type="SMART" id="SM00064">
    <property type="entry name" value="FYVE"/>
    <property type="match status" value="1"/>
</dbReference>
<feature type="compositionally biased region" description="Polar residues" evidence="11">
    <location>
        <begin position="249"/>
        <end position="261"/>
    </location>
</feature>
<feature type="compositionally biased region" description="Basic residues" evidence="11">
    <location>
        <begin position="71"/>
        <end position="80"/>
    </location>
</feature>
<evidence type="ECO:0000256" key="2">
    <source>
        <dbReference type="ARBA" id="ARBA00022490"/>
    </source>
</evidence>
<reference evidence="16" key="1">
    <citation type="submission" date="2024-04" db="EMBL/GenBank/DDBJ databases">
        <title>Salinicola lusitanus LLJ914,a marine bacterium isolated from the Okinawa Trough.</title>
        <authorList>
            <person name="Li J."/>
        </authorList>
    </citation>
    <scope>NUCLEOTIDE SEQUENCE [LARGE SCALE GENOMIC DNA]</scope>
</reference>
<proteinExistence type="predicted"/>
<dbReference type="GO" id="GO:0008270">
    <property type="term" value="F:zinc ion binding"/>
    <property type="evidence" value="ECO:0007669"/>
    <property type="project" value="UniProtKB-KW"/>
</dbReference>
<dbReference type="CDD" id="cd15741">
    <property type="entry name" value="FYVE_FGD1_2_4"/>
    <property type="match status" value="1"/>
</dbReference>
<dbReference type="CDD" id="cd00160">
    <property type="entry name" value="RhoGEF"/>
    <property type="match status" value="1"/>
</dbReference>
<dbReference type="PANTHER" id="PTHR12673:SF98">
    <property type="entry name" value="FYVE, RHOGEF AND PH DOMAIN-CONTAINING PROTEIN 4"/>
    <property type="match status" value="1"/>
</dbReference>
<dbReference type="InterPro" id="IPR051092">
    <property type="entry name" value="FYVE_RhoGEF_PH"/>
</dbReference>
<dbReference type="SUPFAM" id="SSF57903">
    <property type="entry name" value="FYVE/PHD zinc finger"/>
    <property type="match status" value="1"/>
</dbReference>
<dbReference type="Gene3D" id="2.30.29.30">
    <property type="entry name" value="Pleckstrin-homology domain (PH domain)/Phosphotyrosine-binding domain (PTB)"/>
    <property type="match status" value="2"/>
</dbReference>
<dbReference type="CDD" id="cd13236">
    <property type="entry name" value="PH2_FGD1-4"/>
    <property type="match status" value="1"/>
</dbReference>
<feature type="compositionally biased region" description="Basic and acidic residues" evidence="11">
    <location>
        <begin position="46"/>
        <end position="70"/>
    </location>
</feature>
<dbReference type="Proteomes" id="UP001460270">
    <property type="component" value="Unassembled WGS sequence"/>
</dbReference>
<dbReference type="SMART" id="SM00233">
    <property type="entry name" value="PH"/>
    <property type="match status" value="2"/>
</dbReference>
<dbReference type="Gene3D" id="3.30.40.10">
    <property type="entry name" value="Zinc/RING finger domain, C3HC4 (zinc finger)"/>
    <property type="match status" value="1"/>
</dbReference>
<keyword evidence="9" id="KW-0206">Cytoskeleton</keyword>
<dbReference type="Pfam" id="PF22697">
    <property type="entry name" value="SOS1_NGEF_PH"/>
    <property type="match status" value="1"/>
</dbReference>
<keyword evidence="2" id="KW-0963">Cytoplasm</keyword>
<dbReference type="Pfam" id="PF00169">
    <property type="entry name" value="PH"/>
    <property type="match status" value="1"/>
</dbReference>
<dbReference type="PROSITE" id="PS50010">
    <property type="entry name" value="DH_2"/>
    <property type="match status" value="1"/>
</dbReference>
<dbReference type="Pfam" id="PF00621">
    <property type="entry name" value="RhoGEF"/>
    <property type="match status" value="1"/>
</dbReference>
<feature type="region of interest" description="Disordered" evidence="11">
    <location>
        <begin position="249"/>
        <end position="279"/>
    </location>
</feature>
<dbReference type="EMBL" id="JBBPFD010000013">
    <property type="protein sequence ID" value="KAK7902001.1"/>
    <property type="molecule type" value="Genomic_DNA"/>
</dbReference>
<keyword evidence="4" id="KW-0344">Guanine-nucleotide releasing factor</keyword>
<dbReference type="PANTHER" id="PTHR12673">
    <property type="entry name" value="FACIOGENITAL DYSPLASIA PROTEIN"/>
    <property type="match status" value="1"/>
</dbReference>
<evidence type="ECO:0008006" key="17">
    <source>
        <dbReference type="Google" id="ProtNLM"/>
    </source>
</evidence>
<dbReference type="GO" id="GO:0007010">
    <property type="term" value="P:cytoskeleton organization"/>
    <property type="evidence" value="ECO:0007669"/>
    <property type="project" value="TreeGrafter"/>
</dbReference>
<feature type="compositionally biased region" description="Polar residues" evidence="11">
    <location>
        <begin position="113"/>
        <end position="165"/>
    </location>
</feature>
<evidence type="ECO:0000256" key="10">
    <source>
        <dbReference type="PROSITE-ProRule" id="PRU00091"/>
    </source>
</evidence>
<dbReference type="GO" id="GO:0005737">
    <property type="term" value="C:cytoplasm"/>
    <property type="evidence" value="ECO:0007669"/>
    <property type="project" value="TreeGrafter"/>
</dbReference>
<dbReference type="InterPro" id="IPR000219">
    <property type="entry name" value="DH_dom"/>
</dbReference>
<dbReference type="GO" id="GO:0005856">
    <property type="term" value="C:cytoskeleton"/>
    <property type="evidence" value="ECO:0007669"/>
    <property type="project" value="UniProtKB-SubCell"/>
</dbReference>
<dbReference type="InterPro" id="IPR011011">
    <property type="entry name" value="Znf_FYVE_PHD"/>
</dbReference>
<feature type="region of interest" description="Disordered" evidence="11">
    <location>
        <begin position="41"/>
        <end position="191"/>
    </location>
</feature>
<evidence type="ECO:0000259" key="14">
    <source>
        <dbReference type="PROSITE" id="PS50178"/>
    </source>
</evidence>
<keyword evidence="5" id="KW-0479">Metal-binding</keyword>
<dbReference type="SUPFAM" id="SSF48065">
    <property type="entry name" value="DBL homology domain (DH-domain)"/>
    <property type="match status" value="1"/>
</dbReference>
<dbReference type="SMART" id="SM00325">
    <property type="entry name" value="RhoGEF"/>
    <property type="match status" value="1"/>
</dbReference>
<dbReference type="InterPro" id="IPR013083">
    <property type="entry name" value="Znf_RING/FYVE/PHD"/>
</dbReference>
<evidence type="ECO:0000313" key="16">
    <source>
        <dbReference type="Proteomes" id="UP001460270"/>
    </source>
</evidence>
<dbReference type="GO" id="GO:0005085">
    <property type="term" value="F:guanyl-nucleotide exchange factor activity"/>
    <property type="evidence" value="ECO:0007669"/>
    <property type="project" value="UniProtKB-KW"/>
</dbReference>
<gene>
    <name evidence="15" type="ORF">WMY93_018770</name>
</gene>
<evidence type="ECO:0000256" key="3">
    <source>
        <dbReference type="ARBA" id="ARBA00022553"/>
    </source>
</evidence>
<dbReference type="GO" id="GO:0046847">
    <property type="term" value="P:filopodium assembly"/>
    <property type="evidence" value="ECO:0007669"/>
    <property type="project" value="TreeGrafter"/>
</dbReference>
<organism evidence="15 16">
    <name type="scientific">Mugilogobius chulae</name>
    <name type="common">yellowstripe goby</name>
    <dbReference type="NCBI Taxonomy" id="88201"/>
    <lineage>
        <taxon>Eukaryota</taxon>
        <taxon>Metazoa</taxon>
        <taxon>Chordata</taxon>
        <taxon>Craniata</taxon>
        <taxon>Vertebrata</taxon>
        <taxon>Euteleostomi</taxon>
        <taxon>Actinopterygii</taxon>
        <taxon>Neopterygii</taxon>
        <taxon>Teleostei</taxon>
        <taxon>Neoteleostei</taxon>
        <taxon>Acanthomorphata</taxon>
        <taxon>Gobiaria</taxon>
        <taxon>Gobiiformes</taxon>
        <taxon>Gobioidei</taxon>
        <taxon>Gobiidae</taxon>
        <taxon>Gobionellinae</taxon>
        <taxon>Mugilogobius</taxon>
    </lineage>
</organism>
<dbReference type="PROSITE" id="PS50003">
    <property type="entry name" value="PH_DOMAIN"/>
    <property type="match status" value="2"/>
</dbReference>
<dbReference type="InterPro" id="IPR017455">
    <property type="entry name" value="Znf_FYVE-rel"/>
</dbReference>
<dbReference type="InterPro" id="IPR035899">
    <property type="entry name" value="DBL_dom_sf"/>
</dbReference>
<comment type="caution">
    <text evidence="15">The sequence shown here is derived from an EMBL/GenBank/DDBJ whole genome shotgun (WGS) entry which is preliminary data.</text>
</comment>
<keyword evidence="16" id="KW-1185">Reference proteome</keyword>
<keyword evidence="7 10" id="KW-0863">Zinc-finger</keyword>
<keyword evidence="6" id="KW-0677">Repeat</keyword>
<evidence type="ECO:0000256" key="5">
    <source>
        <dbReference type="ARBA" id="ARBA00022723"/>
    </source>
</evidence>
<evidence type="ECO:0000256" key="1">
    <source>
        <dbReference type="ARBA" id="ARBA00004245"/>
    </source>
</evidence>
<keyword evidence="3" id="KW-0597">Phosphoprotein</keyword>
<evidence type="ECO:0000256" key="6">
    <source>
        <dbReference type="ARBA" id="ARBA00022737"/>
    </source>
</evidence>
<comment type="subcellular location">
    <subcellularLocation>
        <location evidence="1">Cytoplasm</location>
        <location evidence="1">Cytoskeleton</location>
    </subcellularLocation>
</comment>
<protein>
    <recommendedName>
        <fullName evidence="17">FYVE, RhoGEF and PH domain containing 4b</fullName>
    </recommendedName>
</protein>
<dbReference type="SUPFAM" id="SSF50729">
    <property type="entry name" value="PH domain-like"/>
    <property type="match status" value="2"/>
</dbReference>
<dbReference type="InterPro" id="IPR011993">
    <property type="entry name" value="PH-like_dom_sf"/>
</dbReference>
<evidence type="ECO:0000256" key="8">
    <source>
        <dbReference type="ARBA" id="ARBA00022833"/>
    </source>
</evidence>
<dbReference type="PROSITE" id="PS50178">
    <property type="entry name" value="ZF_FYVE"/>
    <property type="match status" value="1"/>
</dbReference>
<evidence type="ECO:0000256" key="4">
    <source>
        <dbReference type="ARBA" id="ARBA00022658"/>
    </source>
</evidence>
<dbReference type="InterPro" id="IPR001849">
    <property type="entry name" value="PH_domain"/>
</dbReference>
<dbReference type="InterPro" id="IPR055251">
    <property type="entry name" value="SOS1_NGEF_PH"/>
</dbReference>
<feature type="domain" description="PH" evidence="12">
    <location>
        <begin position="743"/>
        <end position="840"/>
    </location>
</feature>
<dbReference type="AlphaFoldDB" id="A0AAW0NKA1"/>
<dbReference type="FunFam" id="3.30.40.10:FF:000061">
    <property type="entry name" value="FYVE, RhoGEF and PH domain containing 1"/>
    <property type="match status" value="1"/>
</dbReference>
<evidence type="ECO:0000259" key="12">
    <source>
        <dbReference type="PROSITE" id="PS50003"/>
    </source>
</evidence>
<evidence type="ECO:0000256" key="11">
    <source>
        <dbReference type="SAM" id="MobiDB-lite"/>
    </source>
</evidence>
<accession>A0AAW0NKA1</accession>
<dbReference type="Gene3D" id="1.20.900.10">
    <property type="entry name" value="Dbl homology (DH) domain"/>
    <property type="match status" value="1"/>
</dbReference>
<evidence type="ECO:0000256" key="7">
    <source>
        <dbReference type="ARBA" id="ARBA00022771"/>
    </source>
</evidence>
<dbReference type="InterPro" id="IPR035941">
    <property type="entry name" value="FGD1-4_PH2"/>
</dbReference>
<evidence type="ECO:0000259" key="13">
    <source>
        <dbReference type="PROSITE" id="PS50010"/>
    </source>
</evidence>
<dbReference type="InterPro" id="IPR000306">
    <property type="entry name" value="Znf_FYVE"/>
</dbReference>